<protein>
    <submittedName>
        <fullName evidence="1">Uncharacterized protein</fullName>
    </submittedName>
</protein>
<organism evidence="1 2">
    <name type="scientific">Rhododendron molle</name>
    <name type="common">Chinese azalea</name>
    <name type="synonym">Azalea mollis</name>
    <dbReference type="NCBI Taxonomy" id="49168"/>
    <lineage>
        <taxon>Eukaryota</taxon>
        <taxon>Viridiplantae</taxon>
        <taxon>Streptophyta</taxon>
        <taxon>Embryophyta</taxon>
        <taxon>Tracheophyta</taxon>
        <taxon>Spermatophyta</taxon>
        <taxon>Magnoliopsida</taxon>
        <taxon>eudicotyledons</taxon>
        <taxon>Gunneridae</taxon>
        <taxon>Pentapetalae</taxon>
        <taxon>asterids</taxon>
        <taxon>Ericales</taxon>
        <taxon>Ericaceae</taxon>
        <taxon>Ericoideae</taxon>
        <taxon>Rhodoreae</taxon>
        <taxon>Rhododendron</taxon>
    </lineage>
</organism>
<evidence type="ECO:0000313" key="2">
    <source>
        <dbReference type="Proteomes" id="UP001062846"/>
    </source>
</evidence>
<accession>A0ACC0LS41</accession>
<keyword evidence="2" id="KW-1185">Reference proteome</keyword>
<sequence>MALTSIPTILLTSSKAPVTVIQRRPASVFHPSIWRDHFLAYASADMEVDINMKRNHQQLKEKVRKQLVEAKGEPSQQLELIDAIQRLGVAYHFETKILKILHHIYETDRQSAQKNVNNDHEDLYTTALSFRLLRQQGYPVSCGKSPLCLLMLWKVIFFRLREITLLPPSQIVDRVSF</sequence>
<comment type="caution">
    <text evidence="1">The sequence shown here is derived from an EMBL/GenBank/DDBJ whole genome shotgun (WGS) entry which is preliminary data.</text>
</comment>
<dbReference type="EMBL" id="CM046398">
    <property type="protein sequence ID" value="KAI8531144.1"/>
    <property type="molecule type" value="Genomic_DNA"/>
</dbReference>
<dbReference type="Proteomes" id="UP001062846">
    <property type="component" value="Chromosome 11"/>
</dbReference>
<name>A0ACC0LS41_RHOML</name>
<evidence type="ECO:0000313" key="1">
    <source>
        <dbReference type="EMBL" id="KAI8531144.1"/>
    </source>
</evidence>
<gene>
    <name evidence="1" type="ORF">RHMOL_Rhmol11G0114600</name>
</gene>
<proteinExistence type="predicted"/>
<reference evidence="1" key="1">
    <citation type="submission" date="2022-02" db="EMBL/GenBank/DDBJ databases">
        <title>Plant Genome Project.</title>
        <authorList>
            <person name="Zhang R.-G."/>
        </authorList>
    </citation>
    <scope>NUCLEOTIDE SEQUENCE</scope>
    <source>
        <strain evidence="1">AT1</strain>
    </source>
</reference>